<gene>
    <name evidence="1" type="ORF">GOCE00092_LOCUS16541</name>
</gene>
<evidence type="ECO:0000313" key="1">
    <source>
        <dbReference type="EMBL" id="CAD9290239.1"/>
    </source>
</evidence>
<proteinExistence type="predicted"/>
<dbReference type="AlphaFoldDB" id="A0A7S1YBY5"/>
<sequence length="105" mass="11601">MADVPFSMSTSAHHINNRCTDTQFNMCMQQFNTRAYIGARFNAIKAFNTPSRVPRPPLSVMIHMMKNVIVASPIEYIACSVSTDVLIPSANSSFEATMGPDLCQI</sequence>
<organism evidence="1">
    <name type="scientific">Grammatophora oceanica</name>
    <dbReference type="NCBI Taxonomy" id="210454"/>
    <lineage>
        <taxon>Eukaryota</taxon>
        <taxon>Sar</taxon>
        <taxon>Stramenopiles</taxon>
        <taxon>Ochrophyta</taxon>
        <taxon>Bacillariophyta</taxon>
        <taxon>Fragilariophyceae</taxon>
        <taxon>Fragilariophycidae</taxon>
        <taxon>Rhabdonematales</taxon>
        <taxon>Grammatophoraceae</taxon>
        <taxon>Grammatophora</taxon>
    </lineage>
</organism>
<accession>A0A7S1YBY5</accession>
<name>A0A7S1YBY5_9STRA</name>
<protein>
    <submittedName>
        <fullName evidence="1">Uncharacterized protein</fullName>
    </submittedName>
</protein>
<dbReference type="EMBL" id="HBGK01031683">
    <property type="protein sequence ID" value="CAD9290239.1"/>
    <property type="molecule type" value="Transcribed_RNA"/>
</dbReference>
<reference evidence="1" key="1">
    <citation type="submission" date="2021-01" db="EMBL/GenBank/DDBJ databases">
        <authorList>
            <person name="Corre E."/>
            <person name="Pelletier E."/>
            <person name="Niang G."/>
            <person name="Scheremetjew M."/>
            <person name="Finn R."/>
            <person name="Kale V."/>
            <person name="Holt S."/>
            <person name="Cochrane G."/>
            <person name="Meng A."/>
            <person name="Brown T."/>
            <person name="Cohen L."/>
        </authorList>
    </citation>
    <scope>NUCLEOTIDE SEQUENCE</scope>
    <source>
        <strain evidence="1">CCMP 410</strain>
    </source>
</reference>